<organism evidence="2">
    <name type="scientific">marine sediment metagenome</name>
    <dbReference type="NCBI Taxonomy" id="412755"/>
    <lineage>
        <taxon>unclassified sequences</taxon>
        <taxon>metagenomes</taxon>
        <taxon>ecological metagenomes</taxon>
    </lineage>
</organism>
<comment type="caution">
    <text evidence="2">The sequence shown here is derived from an EMBL/GenBank/DDBJ whole genome shotgun (WGS) entry which is preliminary data.</text>
</comment>
<sequence length="84" mass="9844">MLADYKQAGEARTNDEKDEPQMKEVRDSRGHFAKGNVPWNKRHKIIFTCKYCGEQKPIEEMEVATRFFPPLVVCRDCWKLLEVG</sequence>
<evidence type="ECO:0000313" key="2">
    <source>
        <dbReference type="EMBL" id="GAJ21138.1"/>
    </source>
</evidence>
<feature type="compositionally biased region" description="Basic and acidic residues" evidence="1">
    <location>
        <begin position="7"/>
        <end position="30"/>
    </location>
</feature>
<protein>
    <submittedName>
        <fullName evidence="2">Uncharacterized protein</fullName>
    </submittedName>
</protein>
<gene>
    <name evidence="2" type="ORF">S12H4_55406</name>
</gene>
<dbReference type="EMBL" id="BARW01035539">
    <property type="protein sequence ID" value="GAJ21138.1"/>
    <property type="molecule type" value="Genomic_DNA"/>
</dbReference>
<feature type="region of interest" description="Disordered" evidence="1">
    <location>
        <begin position="1"/>
        <end position="36"/>
    </location>
</feature>
<accession>X1UUF8</accession>
<evidence type="ECO:0000256" key="1">
    <source>
        <dbReference type="SAM" id="MobiDB-lite"/>
    </source>
</evidence>
<proteinExistence type="predicted"/>
<name>X1UUF8_9ZZZZ</name>
<dbReference type="AlphaFoldDB" id="X1UUF8"/>
<reference evidence="2" key="1">
    <citation type="journal article" date="2014" name="Front. Microbiol.">
        <title>High frequency of phylogenetically diverse reductive dehalogenase-homologous genes in deep subseafloor sedimentary metagenomes.</title>
        <authorList>
            <person name="Kawai M."/>
            <person name="Futagami T."/>
            <person name="Toyoda A."/>
            <person name="Takaki Y."/>
            <person name="Nishi S."/>
            <person name="Hori S."/>
            <person name="Arai W."/>
            <person name="Tsubouchi T."/>
            <person name="Morono Y."/>
            <person name="Uchiyama I."/>
            <person name="Ito T."/>
            <person name="Fujiyama A."/>
            <person name="Inagaki F."/>
            <person name="Takami H."/>
        </authorList>
    </citation>
    <scope>NUCLEOTIDE SEQUENCE</scope>
    <source>
        <strain evidence="2">Expedition CK06-06</strain>
    </source>
</reference>